<gene>
    <name evidence="1" type="ORF">HNP46_000054</name>
</gene>
<evidence type="ECO:0000313" key="2">
    <source>
        <dbReference type="Proteomes" id="UP000566995"/>
    </source>
</evidence>
<dbReference type="EMBL" id="JACHLI010000001">
    <property type="protein sequence ID" value="MBB4861243.1"/>
    <property type="molecule type" value="Genomic_DNA"/>
</dbReference>
<dbReference type="Proteomes" id="UP000566995">
    <property type="component" value="Unassembled WGS sequence"/>
</dbReference>
<name>A0A7W7KFP6_PSENT</name>
<dbReference type="RefSeq" id="WP_184585518.1">
    <property type="nucleotide sequence ID" value="NZ_JACHLI010000001.1"/>
</dbReference>
<accession>A0A7W7KFP6</accession>
<organism evidence="1 2">
    <name type="scientific">Pseudomonas nitroreducens</name>
    <dbReference type="NCBI Taxonomy" id="46680"/>
    <lineage>
        <taxon>Bacteria</taxon>
        <taxon>Pseudomonadati</taxon>
        <taxon>Pseudomonadota</taxon>
        <taxon>Gammaproteobacteria</taxon>
        <taxon>Pseudomonadales</taxon>
        <taxon>Pseudomonadaceae</taxon>
        <taxon>Pseudomonas</taxon>
    </lineage>
</organism>
<sequence>MQATEQAKGQSVLEHGHSVRRYYQDLRAHVLEGTPLQYEWKIPDWARDKGLWERVVDDQDATLYQVWHDCGKPYCRVVDEEGRAHFPDHARVSGETWRRVGGSEQVARLMELDMDIHLLKADDLQEFASRPEAATLLLTGLCEVHSNASMFGGLDSTSFKAKWKHLDRRGKQLSKMIV</sequence>
<evidence type="ECO:0000313" key="1">
    <source>
        <dbReference type="EMBL" id="MBB4861243.1"/>
    </source>
</evidence>
<proteinExistence type="predicted"/>
<reference evidence="1 2" key="1">
    <citation type="submission" date="2020-08" db="EMBL/GenBank/DDBJ databases">
        <title>Functional genomics of gut bacteria from endangered species of beetles.</title>
        <authorList>
            <person name="Carlos-Shanley C."/>
        </authorList>
    </citation>
    <scope>NUCLEOTIDE SEQUENCE [LARGE SCALE GENOMIC DNA]</scope>
    <source>
        <strain evidence="1 2">S00179</strain>
    </source>
</reference>
<dbReference type="AlphaFoldDB" id="A0A7W7KFP6"/>
<comment type="caution">
    <text evidence="1">The sequence shown here is derived from an EMBL/GenBank/DDBJ whole genome shotgun (WGS) entry which is preliminary data.</text>
</comment>
<protein>
    <submittedName>
        <fullName evidence="1">Uncharacterized protein</fullName>
    </submittedName>
</protein>